<keyword evidence="2" id="KW-0732">Signal</keyword>
<dbReference type="EMBL" id="JAXOVC010000010">
    <property type="protein sequence ID" value="KAK4496254.1"/>
    <property type="molecule type" value="Genomic_DNA"/>
</dbReference>
<evidence type="ECO:0000256" key="1">
    <source>
        <dbReference type="SAM" id="MobiDB-lite"/>
    </source>
</evidence>
<accession>A0ABR0E4A8</accession>
<dbReference type="SMART" id="SM00754">
    <property type="entry name" value="CHRD"/>
    <property type="match status" value="1"/>
</dbReference>
<organism evidence="4 5">
    <name type="scientific">Zasmidium cellare</name>
    <name type="common">Wine cellar mold</name>
    <name type="synonym">Racodium cellare</name>
    <dbReference type="NCBI Taxonomy" id="395010"/>
    <lineage>
        <taxon>Eukaryota</taxon>
        <taxon>Fungi</taxon>
        <taxon>Dikarya</taxon>
        <taxon>Ascomycota</taxon>
        <taxon>Pezizomycotina</taxon>
        <taxon>Dothideomycetes</taxon>
        <taxon>Dothideomycetidae</taxon>
        <taxon>Mycosphaerellales</taxon>
        <taxon>Mycosphaerellaceae</taxon>
        <taxon>Zasmidium</taxon>
    </lineage>
</organism>
<evidence type="ECO:0000313" key="5">
    <source>
        <dbReference type="Proteomes" id="UP001305779"/>
    </source>
</evidence>
<gene>
    <name evidence="4" type="ORF">PRZ48_012234</name>
</gene>
<feature type="region of interest" description="Disordered" evidence="1">
    <location>
        <begin position="122"/>
        <end position="141"/>
    </location>
</feature>
<protein>
    <recommendedName>
        <fullName evidence="3">CHRD domain-containing protein</fullName>
    </recommendedName>
</protein>
<reference evidence="4 5" key="1">
    <citation type="journal article" date="2023" name="G3 (Bethesda)">
        <title>A chromosome-level genome assembly of Zasmidium syzygii isolated from banana leaves.</title>
        <authorList>
            <person name="van Westerhoven A.C."/>
            <person name="Mehrabi R."/>
            <person name="Talebi R."/>
            <person name="Steentjes M.B.F."/>
            <person name="Corcolon B."/>
            <person name="Chong P.A."/>
            <person name="Kema G.H.J."/>
            <person name="Seidl M.F."/>
        </authorList>
    </citation>
    <scope>NUCLEOTIDE SEQUENCE [LARGE SCALE GENOMIC DNA]</scope>
    <source>
        <strain evidence="4 5">P124</strain>
    </source>
</reference>
<comment type="caution">
    <text evidence="4">The sequence shown here is derived from an EMBL/GenBank/DDBJ whole genome shotgun (WGS) entry which is preliminary data.</text>
</comment>
<dbReference type="InterPro" id="IPR010895">
    <property type="entry name" value="CHRD"/>
</dbReference>
<sequence length="204" mass="21435">MKTSVIALSLFSAVAFALPEAHGGWGDHGGDKGWGWNKGDWKGNKGKGSDYWKFTSTYSVKATPDQVVNGTTPTGGQPGACGTYEFALNSKKNLICYNIRLTNFGDAAYQSPADTATHIHEAARGQSGPPRIAFPNPAYEGSPEERVSIGCLQGPFQTGVINNATGEDTGKGFNVAQIEANPAAFFADVHTNKAVPGAVRGQIA</sequence>
<evidence type="ECO:0000313" key="4">
    <source>
        <dbReference type="EMBL" id="KAK4496254.1"/>
    </source>
</evidence>
<keyword evidence="5" id="KW-1185">Reference proteome</keyword>
<name>A0ABR0E4A8_ZASCE</name>
<proteinExistence type="predicted"/>
<feature type="chain" id="PRO_5045043085" description="CHRD domain-containing protein" evidence="2">
    <location>
        <begin position="18"/>
        <end position="204"/>
    </location>
</feature>
<dbReference type="Pfam" id="PF07452">
    <property type="entry name" value="CHRD"/>
    <property type="match status" value="1"/>
</dbReference>
<evidence type="ECO:0000256" key="2">
    <source>
        <dbReference type="SAM" id="SignalP"/>
    </source>
</evidence>
<dbReference type="Proteomes" id="UP001305779">
    <property type="component" value="Unassembled WGS sequence"/>
</dbReference>
<evidence type="ECO:0000259" key="3">
    <source>
        <dbReference type="SMART" id="SM00754"/>
    </source>
</evidence>
<feature type="signal peptide" evidence="2">
    <location>
        <begin position="1"/>
        <end position="17"/>
    </location>
</feature>
<feature type="domain" description="CHRD" evidence="3">
    <location>
        <begin position="56"/>
        <end position="204"/>
    </location>
</feature>